<proteinExistence type="predicted"/>
<protein>
    <submittedName>
        <fullName evidence="1">Uncharacterized protein</fullName>
    </submittedName>
</protein>
<dbReference type="AlphaFoldDB" id="A0A0A9H228"/>
<organism evidence="1">
    <name type="scientific">Arundo donax</name>
    <name type="common">Giant reed</name>
    <name type="synonym">Donax arundinaceus</name>
    <dbReference type="NCBI Taxonomy" id="35708"/>
    <lineage>
        <taxon>Eukaryota</taxon>
        <taxon>Viridiplantae</taxon>
        <taxon>Streptophyta</taxon>
        <taxon>Embryophyta</taxon>
        <taxon>Tracheophyta</taxon>
        <taxon>Spermatophyta</taxon>
        <taxon>Magnoliopsida</taxon>
        <taxon>Liliopsida</taxon>
        <taxon>Poales</taxon>
        <taxon>Poaceae</taxon>
        <taxon>PACMAD clade</taxon>
        <taxon>Arundinoideae</taxon>
        <taxon>Arundineae</taxon>
        <taxon>Arundo</taxon>
    </lineage>
</organism>
<accession>A0A0A9H228</accession>
<evidence type="ECO:0000313" key="1">
    <source>
        <dbReference type="EMBL" id="JAE26918.1"/>
    </source>
</evidence>
<name>A0A0A9H228_ARUDO</name>
<sequence length="24" mass="2644">MFVPSFIQLSFSLAAVFFTASFVS</sequence>
<reference evidence="1" key="1">
    <citation type="submission" date="2014-09" db="EMBL/GenBank/DDBJ databases">
        <authorList>
            <person name="Magalhaes I.L.F."/>
            <person name="Oliveira U."/>
            <person name="Santos F.R."/>
            <person name="Vidigal T.H.D.A."/>
            <person name="Brescovit A.D."/>
            <person name="Santos A.J."/>
        </authorList>
    </citation>
    <scope>NUCLEOTIDE SEQUENCE</scope>
    <source>
        <tissue evidence="1">Shoot tissue taken approximately 20 cm above the soil surface</tissue>
    </source>
</reference>
<dbReference type="EMBL" id="GBRH01170978">
    <property type="protein sequence ID" value="JAE26918.1"/>
    <property type="molecule type" value="Transcribed_RNA"/>
</dbReference>
<reference evidence="1" key="2">
    <citation type="journal article" date="2015" name="Data Brief">
        <title>Shoot transcriptome of the giant reed, Arundo donax.</title>
        <authorList>
            <person name="Barrero R.A."/>
            <person name="Guerrero F.D."/>
            <person name="Moolhuijzen P."/>
            <person name="Goolsby J.A."/>
            <person name="Tidwell J."/>
            <person name="Bellgard S.E."/>
            <person name="Bellgard M.I."/>
        </authorList>
    </citation>
    <scope>NUCLEOTIDE SEQUENCE</scope>
    <source>
        <tissue evidence="1">Shoot tissue taken approximately 20 cm above the soil surface</tissue>
    </source>
</reference>